<proteinExistence type="predicted"/>
<dbReference type="STRING" id="1464122.SAMN05421737_102189"/>
<feature type="domain" description="Response regulatory" evidence="8">
    <location>
        <begin position="2"/>
        <end position="118"/>
    </location>
</feature>
<dbReference type="EMBL" id="FMYM01000002">
    <property type="protein sequence ID" value="SDB87415.1"/>
    <property type="molecule type" value="Genomic_DNA"/>
</dbReference>
<evidence type="ECO:0000256" key="1">
    <source>
        <dbReference type="ARBA" id="ARBA00004496"/>
    </source>
</evidence>
<dbReference type="Proteomes" id="UP000242662">
    <property type="component" value="Unassembled WGS sequence"/>
</dbReference>
<dbReference type="SUPFAM" id="SSF52172">
    <property type="entry name" value="CheY-like"/>
    <property type="match status" value="1"/>
</dbReference>
<dbReference type="SUPFAM" id="SSF46894">
    <property type="entry name" value="C-terminal effector domain of the bipartite response regulators"/>
    <property type="match status" value="1"/>
</dbReference>
<sequence length="215" mass="23673">MKLILADDHRVVRQGLIYFLEAHPHIEIIAEASNGQEAVDAYITHRPDMIIMDIDMPILDGVAATEAILAHDPKAHVFILTSFSAKDFVINALRAGACGYQLKDVEPSVLVETLEAALRGEAPLHPRVLKHVRAHVATPKSGHEQKLAHLTRREREVLQEICAGKSNKEIAATLVISEPTVKTHVSNIIDKLEVQDRTQAALFAIQAGLVEPNLF</sequence>
<dbReference type="GO" id="GO:0003677">
    <property type="term" value="F:DNA binding"/>
    <property type="evidence" value="ECO:0007669"/>
    <property type="project" value="UniProtKB-KW"/>
</dbReference>
<feature type="domain" description="HTH luxR-type" evidence="7">
    <location>
        <begin position="143"/>
        <end position="208"/>
    </location>
</feature>
<dbReference type="SMART" id="SM00421">
    <property type="entry name" value="HTH_LUXR"/>
    <property type="match status" value="1"/>
</dbReference>
<dbReference type="CDD" id="cd06170">
    <property type="entry name" value="LuxR_C_like"/>
    <property type="match status" value="1"/>
</dbReference>
<dbReference type="InterPro" id="IPR039420">
    <property type="entry name" value="WalR-like"/>
</dbReference>
<dbReference type="AlphaFoldDB" id="A0A1G6H0F4"/>
<evidence type="ECO:0000313" key="9">
    <source>
        <dbReference type="EMBL" id="SDB87415.1"/>
    </source>
</evidence>
<dbReference type="InterPro" id="IPR016032">
    <property type="entry name" value="Sig_transdc_resp-reg_C-effctor"/>
</dbReference>
<protein>
    <submittedName>
        <fullName evidence="9">Two component transcriptional regulator, LuxR family</fullName>
    </submittedName>
</protein>
<evidence type="ECO:0000259" key="8">
    <source>
        <dbReference type="PROSITE" id="PS50110"/>
    </source>
</evidence>
<keyword evidence="4" id="KW-0238">DNA-binding</keyword>
<dbReference type="Gene3D" id="3.40.50.2300">
    <property type="match status" value="1"/>
</dbReference>
<dbReference type="InterPro" id="IPR058245">
    <property type="entry name" value="NreC/VraR/RcsB-like_REC"/>
</dbReference>
<dbReference type="Pfam" id="PF00196">
    <property type="entry name" value="GerE"/>
    <property type="match status" value="1"/>
</dbReference>
<accession>A0A1G6H0F4</accession>
<gene>
    <name evidence="9" type="ORF">SAMN05421737_102189</name>
</gene>
<dbReference type="GO" id="GO:0006355">
    <property type="term" value="P:regulation of DNA-templated transcription"/>
    <property type="evidence" value="ECO:0007669"/>
    <property type="project" value="InterPro"/>
</dbReference>
<feature type="modified residue" description="4-aspartylphosphate" evidence="6">
    <location>
        <position position="53"/>
    </location>
</feature>
<dbReference type="InterPro" id="IPR011006">
    <property type="entry name" value="CheY-like_superfamily"/>
</dbReference>
<dbReference type="SMART" id="SM00448">
    <property type="entry name" value="REC"/>
    <property type="match status" value="1"/>
</dbReference>
<keyword evidence="2 6" id="KW-0597">Phosphoprotein</keyword>
<dbReference type="OrthoDB" id="9780153at2"/>
<evidence type="ECO:0000256" key="2">
    <source>
        <dbReference type="ARBA" id="ARBA00022553"/>
    </source>
</evidence>
<dbReference type="PROSITE" id="PS50110">
    <property type="entry name" value="RESPONSE_REGULATORY"/>
    <property type="match status" value="1"/>
</dbReference>
<dbReference type="PRINTS" id="PR00038">
    <property type="entry name" value="HTHLUXR"/>
</dbReference>
<evidence type="ECO:0000256" key="4">
    <source>
        <dbReference type="ARBA" id="ARBA00023125"/>
    </source>
</evidence>
<reference evidence="10" key="1">
    <citation type="submission" date="2016-09" db="EMBL/GenBank/DDBJ databases">
        <authorList>
            <person name="Varghese N."/>
            <person name="Submissions S."/>
        </authorList>
    </citation>
    <scope>NUCLEOTIDE SEQUENCE [LARGE SCALE GENOMIC DNA]</scope>
    <source>
        <strain evidence="10">25nlg</strain>
    </source>
</reference>
<dbReference type="PROSITE" id="PS00622">
    <property type="entry name" value="HTH_LUXR_1"/>
    <property type="match status" value="1"/>
</dbReference>
<dbReference type="CDD" id="cd17535">
    <property type="entry name" value="REC_NarL-like"/>
    <property type="match status" value="1"/>
</dbReference>
<dbReference type="InterPro" id="IPR000792">
    <property type="entry name" value="Tscrpt_reg_LuxR_C"/>
</dbReference>
<evidence type="ECO:0000313" key="10">
    <source>
        <dbReference type="Proteomes" id="UP000242662"/>
    </source>
</evidence>
<evidence type="ECO:0000256" key="3">
    <source>
        <dbReference type="ARBA" id="ARBA00023015"/>
    </source>
</evidence>
<keyword evidence="5" id="KW-0804">Transcription</keyword>
<dbReference type="Pfam" id="PF00072">
    <property type="entry name" value="Response_reg"/>
    <property type="match status" value="1"/>
</dbReference>
<comment type="subcellular location">
    <subcellularLocation>
        <location evidence="1">Cytoplasm</location>
    </subcellularLocation>
</comment>
<dbReference type="GO" id="GO:0005737">
    <property type="term" value="C:cytoplasm"/>
    <property type="evidence" value="ECO:0007669"/>
    <property type="project" value="UniProtKB-SubCell"/>
</dbReference>
<dbReference type="InterPro" id="IPR001789">
    <property type="entry name" value="Sig_transdc_resp-reg_receiver"/>
</dbReference>
<dbReference type="GO" id="GO:0000160">
    <property type="term" value="P:phosphorelay signal transduction system"/>
    <property type="evidence" value="ECO:0007669"/>
    <property type="project" value="InterPro"/>
</dbReference>
<dbReference type="RefSeq" id="WP_090774766.1">
    <property type="nucleotide sequence ID" value="NZ_FMYM01000002.1"/>
</dbReference>
<dbReference type="PROSITE" id="PS50043">
    <property type="entry name" value="HTH_LUXR_2"/>
    <property type="match status" value="1"/>
</dbReference>
<dbReference type="PANTHER" id="PTHR43214:SF43">
    <property type="entry name" value="TWO-COMPONENT RESPONSE REGULATOR"/>
    <property type="match status" value="1"/>
</dbReference>
<evidence type="ECO:0000259" key="7">
    <source>
        <dbReference type="PROSITE" id="PS50043"/>
    </source>
</evidence>
<keyword evidence="10" id="KW-1185">Reference proteome</keyword>
<keyword evidence="3" id="KW-0805">Transcription regulation</keyword>
<dbReference type="PANTHER" id="PTHR43214">
    <property type="entry name" value="TWO-COMPONENT RESPONSE REGULATOR"/>
    <property type="match status" value="1"/>
</dbReference>
<evidence type="ECO:0000256" key="5">
    <source>
        <dbReference type="ARBA" id="ARBA00023163"/>
    </source>
</evidence>
<evidence type="ECO:0000256" key="6">
    <source>
        <dbReference type="PROSITE-ProRule" id="PRU00169"/>
    </source>
</evidence>
<name>A0A1G6H0F4_9BACI</name>
<organism evidence="9 10">
    <name type="scientific">Shouchella lonarensis</name>
    <dbReference type="NCBI Taxonomy" id="1464122"/>
    <lineage>
        <taxon>Bacteria</taxon>
        <taxon>Bacillati</taxon>
        <taxon>Bacillota</taxon>
        <taxon>Bacilli</taxon>
        <taxon>Bacillales</taxon>
        <taxon>Bacillaceae</taxon>
        <taxon>Shouchella</taxon>
    </lineage>
</organism>